<evidence type="ECO:0000313" key="2">
    <source>
        <dbReference type="EMBL" id="EEZ60872.1"/>
    </source>
</evidence>
<dbReference type="Proteomes" id="UP000006001">
    <property type="component" value="Unassembled WGS sequence"/>
</dbReference>
<dbReference type="EMBL" id="ACUX02000016">
    <property type="protein sequence ID" value="EEZ60872.1"/>
    <property type="molecule type" value="Genomic_DNA"/>
</dbReference>
<sequence length="94" mass="10087">MRCGTAGLRPYVSRHELRYHACLPCQAPPGRTSRICVLRSDRNDFLQVCGKSDKMVRSLSGCGRATSPLLEADGSAPHAGSRPSAASYVQGELP</sequence>
<keyword evidence="3" id="KW-1185">Reference proteome</keyword>
<gene>
    <name evidence="2" type="ORF">HMPREF0762_01680</name>
</gene>
<comment type="caution">
    <text evidence="2">The sequence shown here is derived from an EMBL/GenBank/DDBJ whole genome shotgun (WGS) entry which is preliminary data.</text>
</comment>
<dbReference type="HOGENOM" id="CLU_2384583_0_0_11"/>
<organism evidence="2 3">
    <name type="scientific">Slackia exigua (strain ATCC 700122 / DSM 15923 / CIP 105133 / JCM 11022 / KCTC 5966 / S-7)</name>
    <dbReference type="NCBI Taxonomy" id="649764"/>
    <lineage>
        <taxon>Bacteria</taxon>
        <taxon>Bacillati</taxon>
        <taxon>Actinomycetota</taxon>
        <taxon>Coriobacteriia</taxon>
        <taxon>Eggerthellales</taxon>
        <taxon>Eggerthellaceae</taxon>
        <taxon>Slackia</taxon>
    </lineage>
</organism>
<dbReference type="STRING" id="649764.HMPREF0762_01680"/>
<protein>
    <submittedName>
        <fullName evidence="2">Uncharacterized protein</fullName>
    </submittedName>
</protein>
<proteinExistence type="predicted"/>
<evidence type="ECO:0000256" key="1">
    <source>
        <dbReference type="SAM" id="MobiDB-lite"/>
    </source>
</evidence>
<dbReference type="AlphaFoldDB" id="D0WIK5"/>
<name>D0WIK5_SLAES</name>
<accession>D0WIK5</accession>
<feature type="region of interest" description="Disordered" evidence="1">
    <location>
        <begin position="71"/>
        <end position="94"/>
    </location>
</feature>
<evidence type="ECO:0000313" key="3">
    <source>
        <dbReference type="Proteomes" id="UP000006001"/>
    </source>
</evidence>
<reference evidence="2" key="1">
    <citation type="submission" date="2009-10" db="EMBL/GenBank/DDBJ databases">
        <authorList>
            <person name="Weinstock G."/>
            <person name="Sodergren E."/>
            <person name="Clifton S."/>
            <person name="Fulton L."/>
            <person name="Fulton B."/>
            <person name="Courtney L."/>
            <person name="Fronick C."/>
            <person name="Harrison M."/>
            <person name="Strong C."/>
            <person name="Farmer C."/>
            <person name="Delahaunty K."/>
            <person name="Markovic C."/>
            <person name="Hall O."/>
            <person name="Minx P."/>
            <person name="Tomlinson C."/>
            <person name="Mitreva M."/>
            <person name="Nelson J."/>
            <person name="Hou S."/>
            <person name="Wollam A."/>
            <person name="Pepin K.H."/>
            <person name="Johnson M."/>
            <person name="Bhonagiri V."/>
            <person name="Nash W.E."/>
            <person name="Warren W."/>
            <person name="Chinwalla A."/>
            <person name="Mardis E.R."/>
            <person name="Wilson R.K."/>
        </authorList>
    </citation>
    <scope>NUCLEOTIDE SEQUENCE [LARGE SCALE GENOMIC DNA]</scope>
    <source>
        <strain evidence="2">ATCC 700122</strain>
    </source>
</reference>